<keyword evidence="1" id="KW-0812">Transmembrane</keyword>
<feature type="transmembrane region" description="Helical" evidence="1">
    <location>
        <begin position="59"/>
        <end position="83"/>
    </location>
</feature>
<feature type="transmembrane region" description="Helical" evidence="1">
    <location>
        <begin position="109"/>
        <end position="128"/>
    </location>
</feature>
<protein>
    <submittedName>
        <fullName evidence="2">Unannotated protein</fullName>
    </submittedName>
</protein>
<gene>
    <name evidence="2" type="ORF">UFOPK3402_01759</name>
</gene>
<feature type="transmembrane region" description="Helical" evidence="1">
    <location>
        <begin position="134"/>
        <end position="155"/>
    </location>
</feature>
<reference evidence="2" key="1">
    <citation type="submission" date="2020-05" db="EMBL/GenBank/DDBJ databases">
        <authorList>
            <person name="Chiriac C."/>
            <person name="Salcher M."/>
            <person name="Ghai R."/>
            <person name="Kavagutti S V."/>
        </authorList>
    </citation>
    <scope>NUCLEOTIDE SEQUENCE</scope>
</reference>
<name>A0A6J7EPJ0_9ZZZZ</name>
<feature type="transmembrane region" description="Helical" evidence="1">
    <location>
        <begin position="35"/>
        <end position="53"/>
    </location>
</feature>
<keyword evidence="1" id="KW-0472">Membrane</keyword>
<sequence length="204" mass="22142">MGESPGRERFRVDDAIPPGARSNWLTGAGATRAELALVYASGVAGAALVWWFFQRGEPWAVWQVVVALVITADLFGGAVANALSSTKRQYQAPLAAGTKPWVHLVRNPVWFTALHVYPLIAVALYPGGSWWWGIGWYAATLGSVILVACIVPGYLQRPTAMAMFVIAIPIAFEFPGPPGWSWLPPVLLAKLLLAHAVHEEAYRP</sequence>
<dbReference type="AlphaFoldDB" id="A0A6J7EPJ0"/>
<organism evidence="2">
    <name type="scientific">freshwater metagenome</name>
    <dbReference type="NCBI Taxonomy" id="449393"/>
    <lineage>
        <taxon>unclassified sequences</taxon>
        <taxon>metagenomes</taxon>
        <taxon>ecological metagenomes</taxon>
    </lineage>
</organism>
<accession>A0A6J7EPJ0</accession>
<evidence type="ECO:0000256" key="1">
    <source>
        <dbReference type="SAM" id="Phobius"/>
    </source>
</evidence>
<keyword evidence="1" id="KW-1133">Transmembrane helix</keyword>
<dbReference type="EMBL" id="CAFBLS010000272">
    <property type="protein sequence ID" value="CAB4885472.1"/>
    <property type="molecule type" value="Genomic_DNA"/>
</dbReference>
<evidence type="ECO:0000313" key="2">
    <source>
        <dbReference type="EMBL" id="CAB4885472.1"/>
    </source>
</evidence>
<proteinExistence type="predicted"/>